<feature type="zinc finger region" description="C3H1-type" evidence="5">
    <location>
        <begin position="1206"/>
        <end position="1231"/>
    </location>
</feature>
<dbReference type="InterPro" id="IPR051860">
    <property type="entry name" value="Plasmodium_CSP_Invasion"/>
</dbReference>
<evidence type="ECO:0000259" key="7">
    <source>
        <dbReference type="PROSITE" id="PS50103"/>
    </source>
</evidence>
<accession>A0A423WBU1</accession>
<dbReference type="OrthoDB" id="4347at2759"/>
<feature type="compositionally biased region" description="Polar residues" evidence="6">
    <location>
        <begin position="1"/>
        <end position="12"/>
    </location>
</feature>
<dbReference type="EMBL" id="LKEA01000020">
    <property type="protein sequence ID" value="ROW00755.1"/>
    <property type="molecule type" value="Genomic_DNA"/>
</dbReference>
<feature type="compositionally biased region" description="Basic and acidic residues" evidence="6">
    <location>
        <begin position="1168"/>
        <end position="1190"/>
    </location>
</feature>
<feature type="compositionally biased region" description="Low complexity" evidence="6">
    <location>
        <begin position="488"/>
        <end position="502"/>
    </location>
</feature>
<feature type="region of interest" description="Disordered" evidence="6">
    <location>
        <begin position="245"/>
        <end position="269"/>
    </location>
</feature>
<keyword evidence="4 5" id="KW-0862">Zinc</keyword>
<dbReference type="GO" id="GO:0008270">
    <property type="term" value="F:zinc ion binding"/>
    <property type="evidence" value="ECO:0007669"/>
    <property type="project" value="UniProtKB-KW"/>
</dbReference>
<feature type="compositionally biased region" description="Low complexity" evidence="6">
    <location>
        <begin position="460"/>
        <end position="481"/>
    </location>
</feature>
<dbReference type="PROSITE" id="PS50103">
    <property type="entry name" value="ZF_C3H1"/>
    <property type="match status" value="1"/>
</dbReference>
<protein>
    <recommendedName>
        <fullName evidence="7">C3H1-type domain-containing protein</fullName>
    </recommendedName>
</protein>
<feature type="compositionally biased region" description="Low complexity" evidence="6">
    <location>
        <begin position="985"/>
        <end position="1009"/>
    </location>
</feature>
<sequence length="1231" mass="134016">MQQAQFASQNGRGSPAVQFPAHQQMTVPQAQPSLSNGLTTQSRFMPPQTVPAQRPMMPSPAPLTNNTALPSLKPKVQQSIQQYVQPDIQPSIQPSIQPTIQPSIQPTIQPKAAVPVSPSPVYQQASAGGLAPPRVIRRDDNGIPGARSRYVGFTLGTFTDLEGGLEEERPIGDVKDPNEIDDKQFDRYFPCPNGQARPLASSIIRDWAMAMESDDSTGQNEQEQRLKQHLGGAMPRYYEDVIKETKAAKDKASRKPGPKRSKTRPADEADAAEWDAIGVVYLPSSQPSGAEIGTAVAAYGKLIRGLTADFQSTKQKLKSAKETDAAALKEKVARRLEVIYRAVDGANKWGDRQVLANLGGNQKLISDFVTCLIHANNSAEHNGKHAKGVLRLMSEVTTVEKDFLMTNLQFAKISKKFESKGDAEVKEMVKKIKENVVSREEASKNALLDISDATSAPEPASSLKSTSASGSTVSKFMGSADAARRKAATTAATKAPSSLTSAKRPRDEEAETKSVKRVAAEPSNTQATQPSHKVTSSKVVVPAPNPATTAQSKLFLGSGMLGAKVKPVSKTVTKAVPAKSDSTTKPDAKKEPGMAKLDASRAKKAEPLKDDAPSTSKLGGIGGIGGIGALLEEISKPKPAGRVTPEKESKVKKDETPEEKARRLRKEKRRHLRVSWKDGDDLTEVRVFHKDIAEDEGRASNMIRDARDDRSEGMVLRQGLKGGAQIDDEDEEDELPYRPWFEPPGIDFAFLPQDRRDTNFVTRGGLVDFETEQQKFIAERENKELMVIYTDPSDIPPTPKSPHTQPQEDTDMQSGTVESLPQDSPQLAEIHLRWAEANSRGLSWARLNALRRAQKAHAPSTVIASHPNMQIPQPSVFGQTAPIAQERTLSKEDQVLALLTSGRVANWTDPDPYDPANLKTHRRYDYVDAEVQRAATFVEDVAEKLKGKPAPPTEPPEWMKHDSARVAEWWHGYNKDRHRADQRAQHQQTMQAAQPTPAAQPQAAPEAAQGSTDPNAAAWAAYYAQLQQYQVQAQPQAASQNPYEQYTAYQQAAQAPQQQAAPAPAAGDSNAQLQAVLAALGAAPAQAPQQQQQPAQNPDDPQLQALLASLAGGTTAQPSAQAYQPQQQQQAQFAPPNPADPNYMAYIMSLASGQPAQQAQQATNNNGHQHDEDRDRDSEEGHASRRDKGRGGKHTNSVPRGINPNKIGTKPCTFWAKGMCNKGEQCTFRHD</sequence>
<gene>
    <name evidence="8" type="ORF">VMCG_06501</name>
</gene>
<dbReference type="Proteomes" id="UP000283895">
    <property type="component" value="Unassembled WGS sequence"/>
</dbReference>
<feature type="region of interest" description="Disordered" evidence="6">
    <location>
        <begin position="791"/>
        <end position="820"/>
    </location>
</feature>
<dbReference type="SUPFAM" id="SSF90229">
    <property type="entry name" value="CCCH zinc finger"/>
    <property type="match status" value="1"/>
</dbReference>
<keyword evidence="9" id="KW-1185">Reference proteome</keyword>
<keyword evidence="2" id="KW-0677">Repeat</keyword>
<feature type="compositionally biased region" description="Polar residues" evidence="6">
    <location>
        <begin position="801"/>
        <end position="820"/>
    </location>
</feature>
<feature type="compositionally biased region" description="Polar residues" evidence="6">
    <location>
        <begin position="522"/>
        <end position="538"/>
    </location>
</feature>
<feature type="region of interest" description="Disordered" evidence="6">
    <location>
        <begin position="449"/>
        <end position="545"/>
    </location>
</feature>
<feature type="region of interest" description="Disordered" evidence="6">
    <location>
        <begin position="574"/>
        <end position="672"/>
    </location>
</feature>
<feature type="region of interest" description="Disordered" evidence="6">
    <location>
        <begin position="1"/>
        <end position="50"/>
    </location>
</feature>
<feature type="region of interest" description="Disordered" evidence="6">
    <location>
        <begin position="699"/>
        <end position="739"/>
    </location>
</feature>
<feature type="compositionally biased region" description="Basic and acidic residues" evidence="6">
    <location>
        <begin position="582"/>
        <end position="612"/>
    </location>
</feature>
<feature type="region of interest" description="Disordered" evidence="6">
    <location>
        <begin position="976"/>
        <end position="1013"/>
    </location>
</feature>
<feature type="compositionally biased region" description="Basic and acidic residues" evidence="6">
    <location>
        <begin position="699"/>
        <end position="712"/>
    </location>
</feature>
<feature type="compositionally biased region" description="Gly residues" evidence="6">
    <location>
        <begin position="619"/>
        <end position="628"/>
    </location>
</feature>
<evidence type="ECO:0000256" key="6">
    <source>
        <dbReference type="SAM" id="MobiDB-lite"/>
    </source>
</evidence>
<proteinExistence type="predicted"/>
<reference evidence="8 9" key="1">
    <citation type="submission" date="2015-09" db="EMBL/GenBank/DDBJ databases">
        <title>Host preference determinants of Valsa canker pathogens revealed by comparative genomics.</title>
        <authorList>
            <person name="Yin Z."/>
            <person name="Huang L."/>
        </authorList>
    </citation>
    <scope>NUCLEOTIDE SEQUENCE [LARGE SCALE GENOMIC DNA]</scope>
    <source>
        <strain evidence="8 9">03-1</strain>
    </source>
</reference>
<feature type="region of interest" description="Disordered" evidence="6">
    <location>
        <begin position="1114"/>
        <end position="1206"/>
    </location>
</feature>
<comment type="caution">
    <text evidence="8">The sequence shown here is derived from an EMBL/GenBank/DDBJ whole genome shotgun (WGS) entry which is preliminary data.</text>
</comment>
<evidence type="ECO:0000256" key="4">
    <source>
        <dbReference type="ARBA" id="ARBA00022833"/>
    </source>
</evidence>
<evidence type="ECO:0000256" key="3">
    <source>
        <dbReference type="ARBA" id="ARBA00022771"/>
    </source>
</evidence>
<evidence type="ECO:0000313" key="8">
    <source>
        <dbReference type="EMBL" id="ROW00755.1"/>
    </source>
</evidence>
<dbReference type="InterPro" id="IPR000571">
    <property type="entry name" value="Znf_CCCH"/>
</dbReference>
<keyword evidence="1 5" id="KW-0479">Metal-binding</keyword>
<dbReference type="InterPro" id="IPR036855">
    <property type="entry name" value="Znf_CCCH_sf"/>
</dbReference>
<feature type="compositionally biased region" description="Basic and acidic residues" evidence="6">
    <location>
        <begin position="644"/>
        <end position="661"/>
    </location>
</feature>
<evidence type="ECO:0000313" key="9">
    <source>
        <dbReference type="Proteomes" id="UP000283895"/>
    </source>
</evidence>
<dbReference type="Gene3D" id="4.10.1000.10">
    <property type="entry name" value="Zinc finger, CCCH-type"/>
    <property type="match status" value="1"/>
</dbReference>
<dbReference type="AlphaFoldDB" id="A0A423WBU1"/>
<organism evidence="8 9">
    <name type="scientific">Cytospora schulzeri</name>
    <dbReference type="NCBI Taxonomy" id="448051"/>
    <lineage>
        <taxon>Eukaryota</taxon>
        <taxon>Fungi</taxon>
        <taxon>Dikarya</taxon>
        <taxon>Ascomycota</taxon>
        <taxon>Pezizomycotina</taxon>
        <taxon>Sordariomycetes</taxon>
        <taxon>Sordariomycetidae</taxon>
        <taxon>Diaporthales</taxon>
        <taxon>Cytosporaceae</taxon>
        <taxon>Cytospora</taxon>
    </lineage>
</organism>
<evidence type="ECO:0000256" key="5">
    <source>
        <dbReference type="PROSITE-ProRule" id="PRU00723"/>
    </source>
</evidence>
<feature type="domain" description="C3H1-type" evidence="7">
    <location>
        <begin position="1206"/>
        <end position="1231"/>
    </location>
</feature>
<feature type="compositionally biased region" description="Low complexity" evidence="6">
    <location>
        <begin position="1114"/>
        <end position="1134"/>
    </location>
</feature>
<feature type="compositionally biased region" description="Basic and acidic residues" evidence="6">
    <location>
        <begin position="504"/>
        <end position="514"/>
    </location>
</feature>
<evidence type="ECO:0000256" key="2">
    <source>
        <dbReference type="ARBA" id="ARBA00022737"/>
    </source>
</evidence>
<name>A0A423WBU1_9PEZI</name>
<dbReference type="PANTHER" id="PTHR44826:SF3">
    <property type="entry name" value="SPORE COAT PROTEIN SP85"/>
    <property type="match status" value="1"/>
</dbReference>
<feature type="compositionally biased region" description="Polar residues" evidence="6">
    <location>
        <begin position="21"/>
        <end position="43"/>
    </location>
</feature>
<dbReference type="STRING" id="356882.A0A423WBU1"/>
<evidence type="ECO:0000256" key="1">
    <source>
        <dbReference type="ARBA" id="ARBA00022723"/>
    </source>
</evidence>
<feature type="compositionally biased region" description="Basic residues" evidence="6">
    <location>
        <begin position="662"/>
        <end position="672"/>
    </location>
</feature>
<feature type="compositionally biased region" description="Basic residues" evidence="6">
    <location>
        <begin position="254"/>
        <end position="263"/>
    </location>
</feature>
<keyword evidence="3 5" id="KW-0863">Zinc-finger</keyword>
<dbReference type="PANTHER" id="PTHR44826">
    <property type="entry name" value="SPORE COAT PROTEIN SP85"/>
    <property type="match status" value="1"/>
</dbReference>